<keyword evidence="3" id="KW-1185">Reference proteome</keyword>
<dbReference type="InterPro" id="IPR036457">
    <property type="entry name" value="PPM-type-like_dom_sf"/>
</dbReference>
<dbReference type="RefSeq" id="WP_154529983.1">
    <property type="nucleotide sequence ID" value="NZ_JAQXTV010000232.1"/>
</dbReference>
<comment type="caution">
    <text evidence="2">The sequence shown here is derived from an EMBL/GenBank/DDBJ whole genome shotgun (WGS) entry which is preliminary data.</text>
</comment>
<gene>
    <name evidence="2" type="ORF">FYJ33_01445</name>
</gene>
<reference evidence="2 3" key="1">
    <citation type="submission" date="2019-08" db="EMBL/GenBank/DDBJ databases">
        <title>In-depth cultivation of the pig gut microbiome towards novel bacterial diversity and tailored functional studies.</title>
        <authorList>
            <person name="Wylensek D."/>
            <person name="Hitch T.C.A."/>
            <person name="Clavel T."/>
        </authorList>
    </citation>
    <scope>NUCLEOTIDE SEQUENCE [LARGE SCALE GENOMIC DNA]</scope>
    <source>
        <strain evidence="2 3">WCA-383-APC-5B</strain>
    </source>
</reference>
<organism evidence="2 3">
    <name type="scientific">Inconstantimicrobium porci</name>
    <dbReference type="NCBI Taxonomy" id="2652291"/>
    <lineage>
        <taxon>Bacteria</taxon>
        <taxon>Bacillati</taxon>
        <taxon>Bacillota</taxon>
        <taxon>Clostridia</taxon>
        <taxon>Eubacteriales</taxon>
        <taxon>Clostridiaceae</taxon>
        <taxon>Inconstantimicrobium</taxon>
    </lineage>
</organism>
<proteinExistence type="predicted"/>
<dbReference type="InterPro" id="IPR001932">
    <property type="entry name" value="PPM-type_phosphatase-like_dom"/>
</dbReference>
<evidence type="ECO:0000313" key="2">
    <source>
        <dbReference type="EMBL" id="MSR90109.1"/>
    </source>
</evidence>
<dbReference type="GO" id="GO:0004722">
    <property type="term" value="F:protein serine/threonine phosphatase activity"/>
    <property type="evidence" value="ECO:0007669"/>
    <property type="project" value="InterPro"/>
</dbReference>
<name>A0A7X2MW18_9CLOT</name>
<dbReference type="SMART" id="SM00331">
    <property type="entry name" value="PP2C_SIG"/>
    <property type="match status" value="1"/>
</dbReference>
<dbReference type="Gene3D" id="3.60.40.10">
    <property type="entry name" value="PPM-type phosphatase domain"/>
    <property type="match status" value="1"/>
</dbReference>
<evidence type="ECO:0000313" key="3">
    <source>
        <dbReference type="Proteomes" id="UP000460287"/>
    </source>
</evidence>
<dbReference type="Pfam" id="PF13672">
    <property type="entry name" value="PP2C_2"/>
    <property type="match status" value="1"/>
</dbReference>
<dbReference type="NCBIfam" id="NF033484">
    <property type="entry name" value="Stp1_PP2C_phos"/>
    <property type="match status" value="1"/>
</dbReference>
<evidence type="ECO:0000259" key="1">
    <source>
        <dbReference type="PROSITE" id="PS51746"/>
    </source>
</evidence>
<dbReference type="PROSITE" id="PS51746">
    <property type="entry name" value="PPM_2"/>
    <property type="match status" value="1"/>
</dbReference>
<protein>
    <submittedName>
        <fullName evidence="2">Stp1/IreP family PP2C-type Ser/Thr phosphatase</fullName>
    </submittedName>
</protein>
<dbReference type="PANTHER" id="PTHR47992">
    <property type="entry name" value="PROTEIN PHOSPHATASE"/>
    <property type="match status" value="1"/>
</dbReference>
<dbReference type="SMART" id="SM00332">
    <property type="entry name" value="PP2Cc"/>
    <property type="match status" value="1"/>
</dbReference>
<dbReference type="Proteomes" id="UP000460287">
    <property type="component" value="Unassembled WGS sequence"/>
</dbReference>
<dbReference type="EMBL" id="VULX01000001">
    <property type="protein sequence ID" value="MSR90109.1"/>
    <property type="molecule type" value="Genomic_DNA"/>
</dbReference>
<dbReference type="SUPFAM" id="SSF81606">
    <property type="entry name" value="PP2C-like"/>
    <property type="match status" value="1"/>
</dbReference>
<sequence>MVGICTDAGNVRKVNEDYADYYENELFSIYVIADGMGGHNAGEVASKQAVDDVIDYLKDNYDNESDHQDILKDAICEANYKIYVDSLKNELLNGMGTTITACFVTKNYIQIANVGDSSCLAIKGDIIKKITKDHSLVQELLDSGSITEIEAKNHPHKNVITRAMGTASSVNVDIFKLDKDDFDTLILCSDGLTNELNNDEILETVKNSLTLNESAEKLISLAKQRGGRDNITALIYGGER</sequence>
<dbReference type="InterPro" id="IPR015655">
    <property type="entry name" value="PP2C"/>
</dbReference>
<feature type="domain" description="PPM-type phosphatase" evidence="1">
    <location>
        <begin position="1"/>
        <end position="238"/>
    </location>
</feature>
<dbReference type="CDD" id="cd00143">
    <property type="entry name" value="PP2Cc"/>
    <property type="match status" value="1"/>
</dbReference>
<dbReference type="AlphaFoldDB" id="A0A7X2MW18"/>
<accession>A0A7X2MW18</accession>